<dbReference type="OrthoDB" id="176168at2"/>
<keyword evidence="2" id="KW-1185">Reference proteome</keyword>
<dbReference type="AlphaFoldDB" id="A0A4R6Q7A8"/>
<reference evidence="1 2" key="1">
    <citation type="submission" date="2019-03" db="EMBL/GenBank/DDBJ databases">
        <title>Genomic Encyclopedia of Archaeal and Bacterial Type Strains, Phase II (KMG-II): from individual species to whole genera.</title>
        <authorList>
            <person name="Goeker M."/>
        </authorList>
    </citation>
    <scope>NUCLEOTIDE SEQUENCE [LARGE SCALE GENOMIC DNA]</scope>
    <source>
        <strain evidence="1 2">DSM 25687</strain>
    </source>
</reference>
<sequence length="188" mass="22673">MLPIILIGIYNYLYFLFKLKFKNKFIFPYSNDYELRENQIWKNLAYGLLIENKKQFLIWEMPFSLLSNYTKKEKSGDRTTWYFNNNKILNGFELNIQIVKWNIEPFKKFEFIEYTINKETADKLIKHLSENIGNPEINSININSDDYYIGKCEWEKFDIKIKILTAEFQGGFAYKIQIGKKHAVDMYY</sequence>
<dbReference type="EMBL" id="SNXR01000016">
    <property type="protein sequence ID" value="TDP57950.1"/>
    <property type="molecule type" value="Genomic_DNA"/>
</dbReference>
<proteinExistence type="predicted"/>
<organism evidence="1 2">
    <name type="scientific">Flavobacterium dankookense</name>
    <dbReference type="NCBI Taxonomy" id="706186"/>
    <lineage>
        <taxon>Bacteria</taxon>
        <taxon>Pseudomonadati</taxon>
        <taxon>Bacteroidota</taxon>
        <taxon>Flavobacteriia</taxon>
        <taxon>Flavobacteriales</taxon>
        <taxon>Flavobacteriaceae</taxon>
        <taxon>Flavobacterium</taxon>
    </lineage>
</organism>
<evidence type="ECO:0000313" key="1">
    <source>
        <dbReference type="EMBL" id="TDP57950.1"/>
    </source>
</evidence>
<name>A0A4R6Q7A8_9FLAO</name>
<comment type="caution">
    <text evidence="1">The sequence shown here is derived from an EMBL/GenBank/DDBJ whole genome shotgun (WGS) entry which is preliminary data.</text>
</comment>
<accession>A0A4R6Q7A8</accession>
<gene>
    <name evidence="1" type="ORF">BC748_2462</name>
</gene>
<dbReference type="RefSeq" id="WP_133533683.1">
    <property type="nucleotide sequence ID" value="NZ_SNXR01000016.1"/>
</dbReference>
<dbReference type="Proteomes" id="UP000295260">
    <property type="component" value="Unassembled WGS sequence"/>
</dbReference>
<evidence type="ECO:0000313" key="2">
    <source>
        <dbReference type="Proteomes" id="UP000295260"/>
    </source>
</evidence>
<protein>
    <submittedName>
        <fullName evidence="1">Uncharacterized protein</fullName>
    </submittedName>
</protein>